<proteinExistence type="predicted"/>
<gene>
    <name evidence="6" type="ORF">DF168_02287</name>
</gene>
<evidence type="ECO:0000256" key="2">
    <source>
        <dbReference type="ARBA" id="ARBA00022452"/>
    </source>
</evidence>
<dbReference type="Gene3D" id="1.20.1600.10">
    <property type="entry name" value="Outer membrane efflux proteins (OEP)"/>
    <property type="match status" value="1"/>
</dbReference>
<evidence type="ECO:0008006" key="8">
    <source>
        <dbReference type="Google" id="ProtNLM"/>
    </source>
</evidence>
<keyword evidence="2" id="KW-1134">Transmembrane beta strand</keyword>
<evidence type="ECO:0000313" key="6">
    <source>
        <dbReference type="EMBL" id="AWT61061.1"/>
    </source>
</evidence>
<dbReference type="GO" id="GO:0009279">
    <property type="term" value="C:cell outer membrane"/>
    <property type="evidence" value="ECO:0007669"/>
    <property type="project" value="UniProtKB-SubCell"/>
</dbReference>
<comment type="subcellular location">
    <subcellularLocation>
        <location evidence="1">Cell outer membrane</location>
    </subcellularLocation>
</comment>
<protein>
    <recommendedName>
        <fullName evidence="8">Outer membrane efflux protein BepC</fullName>
    </recommendedName>
</protein>
<evidence type="ECO:0000313" key="7">
    <source>
        <dbReference type="Proteomes" id="UP000247465"/>
    </source>
</evidence>
<evidence type="ECO:0000256" key="3">
    <source>
        <dbReference type="ARBA" id="ARBA00022692"/>
    </source>
</evidence>
<dbReference type="Proteomes" id="UP000247465">
    <property type="component" value="Chromosome"/>
</dbReference>
<sequence>MLRYSQILNSLRYCLFLSAPLQLTEPQEILITPENIYPKLAQIYDSANRQAPSLELQAERIRESEGDALVYSAEKYANLRLVVNGGYAVRDRANSVKTETAAGRFAVQAEKPIFRWGAISANDQLGKLSVSRSKVNYEQSYLNLVEQIRDIFLDLILLRSSMENRSLEERLLRMRIEDQSKRKEIGHVSEDDYKRTKLGLEETLLKIERKRTTIERALRRFNLITGSDDWEIQGFPSTVPKVSYSHTRVSELLEAFLNSGLADSSTWVIKVNEIERAKHGLTIDRARNRPSFDIFVRANQEHRDTKAGNDVLTLVYFGGLQVKWQIFEGFANKGRRIAREAQIRILESQLRNMGEEFRNEAEKQVSDLGMDFKALNLNEKRFTLDKKQYEKVIADNKNNIISEIDFLQKQLNFKNREDSIFLARTRFLKKVSQFLAYIGKDPAMDFLTLPKDP</sequence>
<dbReference type="PANTHER" id="PTHR30026:SF20">
    <property type="entry name" value="OUTER MEMBRANE PROTEIN TOLC"/>
    <property type="match status" value="1"/>
</dbReference>
<dbReference type="GO" id="GO:1990281">
    <property type="term" value="C:efflux pump complex"/>
    <property type="evidence" value="ECO:0007669"/>
    <property type="project" value="TreeGrafter"/>
</dbReference>
<dbReference type="InterPro" id="IPR051906">
    <property type="entry name" value="TolC-like"/>
</dbReference>
<dbReference type="KEGG" id="mtar:DF168_02287"/>
<name>A0A2Z4AFS8_9BACT</name>
<dbReference type="SUPFAM" id="SSF56954">
    <property type="entry name" value="Outer membrane efflux proteins (OEP)"/>
    <property type="match status" value="1"/>
</dbReference>
<dbReference type="PANTHER" id="PTHR30026">
    <property type="entry name" value="OUTER MEMBRANE PROTEIN TOLC"/>
    <property type="match status" value="1"/>
</dbReference>
<dbReference type="GO" id="GO:0015562">
    <property type="term" value="F:efflux transmembrane transporter activity"/>
    <property type="evidence" value="ECO:0007669"/>
    <property type="project" value="InterPro"/>
</dbReference>
<reference evidence="6 7" key="1">
    <citation type="submission" date="2018-06" db="EMBL/GenBank/DDBJ databases">
        <title>Draft Genome Sequence of a Novel Marine Bacterium Related to the Verrucomicrobia.</title>
        <authorList>
            <person name="Vosseberg J."/>
            <person name="Martijn J."/>
            <person name="Ettema T.J.G."/>
        </authorList>
    </citation>
    <scope>NUCLEOTIDE SEQUENCE [LARGE SCALE GENOMIC DNA]</scope>
    <source>
        <strain evidence="6">TARA_B100001123</strain>
    </source>
</reference>
<dbReference type="EMBL" id="CP029803">
    <property type="protein sequence ID" value="AWT61061.1"/>
    <property type="molecule type" value="Genomic_DNA"/>
</dbReference>
<keyword evidence="4" id="KW-0472">Membrane</keyword>
<organism evidence="6 7">
    <name type="scientific">Candidatus Moanibacter tarae</name>
    <dbReference type="NCBI Taxonomy" id="2200854"/>
    <lineage>
        <taxon>Bacteria</taxon>
        <taxon>Pseudomonadati</taxon>
        <taxon>Verrucomicrobiota</taxon>
        <taxon>Opitutia</taxon>
        <taxon>Puniceicoccales</taxon>
        <taxon>Puniceicoccales incertae sedis</taxon>
        <taxon>Candidatus Moanibacter</taxon>
    </lineage>
</organism>
<accession>A0A2Z4AFS8</accession>
<evidence type="ECO:0000256" key="5">
    <source>
        <dbReference type="ARBA" id="ARBA00023237"/>
    </source>
</evidence>
<dbReference type="AlphaFoldDB" id="A0A2Z4AFS8"/>
<dbReference type="GO" id="GO:0015288">
    <property type="term" value="F:porin activity"/>
    <property type="evidence" value="ECO:0007669"/>
    <property type="project" value="TreeGrafter"/>
</dbReference>
<evidence type="ECO:0000256" key="4">
    <source>
        <dbReference type="ARBA" id="ARBA00023136"/>
    </source>
</evidence>
<keyword evidence="5" id="KW-0998">Cell outer membrane</keyword>
<evidence type="ECO:0000256" key="1">
    <source>
        <dbReference type="ARBA" id="ARBA00004442"/>
    </source>
</evidence>
<keyword evidence="3" id="KW-0812">Transmembrane</keyword>